<comment type="caution">
    <text evidence="1">The sequence shown here is derived from an EMBL/GenBank/DDBJ whole genome shotgun (WGS) entry which is preliminary data.</text>
</comment>
<dbReference type="Proteomes" id="UP000584374">
    <property type="component" value="Unassembled WGS sequence"/>
</dbReference>
<evidence type="ECO:0000313" key="1">
    <source>
        <dbReference type="EMBL" id="MBB5158621.1"/>
    </source>
</evidence>
<dbReference type="EMBL" id="JACHIW010000002">
    <property type="protein sequence ID" value="MBB5158621.1"/>
    <property type="molecule type" value="Genomic_DNA"/>
</dbReference>
<dbReference type="RefSeq" id="WP_184730503.1">
    <property type="nucleotide sequence ID" value="NZ_JACHIW010000002.1"/>
</dbReference>
<gene>
    <name evidence="1" type="ORF">BJ970_006220</name>
</gene>
<dbReference type="AlphaFoldDB" id="A0A840QF08"/>
<keyword evidence="2" id="KW-1185">Reference proteome</keyword>
<organism evidence="1 2">
    <name type="scientific">Saccharopolyspora phatthalungensis</name>
    <dbReference type="NCBI Taxonomy" id="664693"/>
    <lineage>
        <taxon>Bacteria</taxon>
        <taxon>Bacillati</taxon>
        <taxon>Actinomycetota</taxon>
        <taxon>Actinomycetes</taxon>
        <taxon>Pseudonocardiales</taxon>
        <taxon>Pseudonocardiaceae</taxon>
        <taxon>Saccharopolyspora</taxon>
    </lineage>
</organism>
<reference evidence="1 2" key="1">
    <citation type="submission" date="2020-08" db="EMBL/GenBank/DDBJ databases">
        <title>Sequencing the genomes of 1000 actinobacteria strains.</title>
        <authorList>
            <person name="Klenk H.-P."/>
        </authorList>
    </citation>
    <scope>NUCLEOTIDE SEQUENCE [LARGE SCALE GENOMIC DNA]</scope>
    <source>
        <strain evidence="1 2">DSM 45584</strain>
    </source>
</reference>
<sequence>MPPVEVLATTESVEEVRRRLEHADITDPRECALLAHEIELLEHWASLLKDSDYAAMGEGLAHFARRCAHWLARAAEHCRTPG</sequence>
<name>A0A840QF08_9PSEU</name>
<accession>A0A840QF08</accession>
<proteinExistence type="predicted"/>
<evidence type="ECO:0000313" key="2">
    <source>
        <dbReference type="Proteomes" id="UP000584374"/>
    </source>
</evidence>
<protein>
    <submittedName>
        <fullName evidence="1">Uncharacterized protein</fullName>
    </submittedName>
</protein>